<organism evidence="1 2">
    <name type="scientific">Paramecium sonneborni</name>
    <dbReference type="NCBI Taxonomy" id="65129"/>
    <lineage>
        <taxon>Eukaryota</taxon>
        <taxon>Sar</taxon>
        <taxon>Alveolata</taxon>
        <taxon>Ciliophora</taxon>
        <taxon>Intramacronucleata</taxon>
        <taxon>Oligohymenophorea</taxon>
        <taxon>Peniculida</taxon>
        <taxon>Parameciidae</taxon>
        <taxon>Paramecium</taxon>
    </lineage>
</organism>
<name>A0A8S1Q4A4_9CILI</name>
<keyword evidence="2" id="KW-1185">Reference proteome</keyword>
<accession>A0A8S1Q4A4</accession>
<proteinExistence type="predicted"/>
<dbReference type="AlphaFoldDB" id="A0A8S1Q4A4"/>
<evidence type="ECO:0000313" key="2">
    <source>
        <dbReference type="Proteomes" id="UP000692954"/>
    </source>
</evidence>
<evidence type="ECO:0000313" key="1">
    <source>
        <dbReference type="EMBL" id="CAD8110352.1"/>
    </source>
</evidence>
<protein>
    <submittedName>
        <fullName evidence="1">Uncharacterized protein</fullName>
    </submittedName>
</protein>
<sequence length="82" mass="9861">MQAFFNDLGPIREYDERIEEQDDTIYSQIVVYDRESLKIEQQNDKDLFEGIQNTFNIELQETIETSIFIMKSQFLISLYQIQ</sequence>
<dbReference type="EMBL" id="CAJJDN010000095">
    <property type="protein sequence ID" value="CAD8110352.1"/>
    <property type="molecule type" value="Genomic_DNA"/>
</dbReference>
<comment type="caution">
    <text evidence="1">The sequence shown here is derived from an EMBL/GenBank/DDBJ whole genome shotgun (WGS) entry which is preliminary data.</text>
</comment>
<reference evidence="1" key="1">
    <citation type="submission" date="2021-01" db="EMBL/GenBank/DDBJ databases">
        <authorList>
            <consortium name="Genoscope - CEA"/>
            <person name="William W."/>
        </authorList>
    </citation>
    <scope>NUCLEOTIDE SEQUENCE</scope>
</reference>
<gene>
    <name evidence="1" type="ORF">PSON_ATCC_30995.1.T0950198</name>
</gene>
<dbReference type="Proteomes" id="UP000692954">
    <property type="component" value="Unassembled WGS sequence"/>
</dbReference>